<dbReference type="OrthoDB" id="409543at2759"/>
<dbReference type="Proteomes" id="UP000002748">
    <property type="component" value="Unassembled WGS sequence"/>
</dbReference>
<keyword evidence="4" id="KW-0328">Glycosyltransferase</keyword>
<organism evidence="4 5">
    <name type="scientific">Trichosporon asahii var. asahii (strain ATCC 90039 / CBS 2479 / JCM 2466 / KCTC 7840 / NBRC 103889/ NCYC 2677 / UAMH 7654)</name>
    <name type="common">Yeast</name>
    <dbReference type="NCBI Taxonomy" id="1186058"/>
    <lineage>
        <taxon>Eukaryota</taxon>
        <taxon>Fungi</taxon>
        <taxon>Dikarya</taxon>
        <taxon>Basidiomycota</taxon>
        <taxon>Agaricomycotina</taxon>
        <taxon>Tremellomycetes</taxon>
        <taxon>Trichosporonales</taxon>
        <taxon>Trichosporonaceae</taxon>
        <taxon>Trichosporon</taxon>
    </lineage>
</organism>
<dbReference type="AlphaFoldDB" id="J5QXM8"/>
<name>J5QXM8_TRIAS</name>
<keyword evidence="3" id="KW-0472">Membrane</keyword>
<comment type="similarity">
    <text evidence="1">Belongs to the glycosyltransferase 32 family.</text>
</comment>
<evidence type="ECO:0000313" key="5">
    <source>
        <dbReference type="Proteomes" id="UP000002748"/>
    </source>
</evidence>
<dbReference type="EMBL" id="ALBS01000165">
    <property type="protein sequence ID" value="EJT49638.1"/>
    <property type="molecule type" value="Genomic_DNA"/>
</dbReference>
<keyword evidence="2" id="KW-0175">Coiled coil</keyword>
<dbReference type="SUPFAM" id="SSF53448">
    <property type="entry name" value="Nucleotide-diphospho-sugar transferases"/>
    <property type="match status" value="1"/>
</dbReference>
<keyword evidence="4" id="KW-0808">Transferase</keyword>
<comment type="caution">
    <text evidence="4">The sequence shown here is derived from an EMBL/GenBank/DDBJ whole genome shotgun (WGS) entry which is preliminary data.</text>
</comment>
<sequence length="482" mass="54898">MLQHKYELLPGGGTQSERWVYSRQKQLFGMMALGTVLMILGFGFAFKEWLWQSVPTPLAEAKLGDWVGTDGLGRKFYELGPKADESYHIGFVEGYEGTTDVELTARFFVNLWQFTSTLIPDSLRGRFQAGIHAHLPPSHKSMYLAPSGQDMEAPLKPMWDFKTIFQTDKNETKTGAKWVEDNPGWTLDFYSDDAAERFVRETFPPAEPPKDHNDRDIQDVSWTWHTLNRGVLKADFLRYLLPLVKGGVYVDTDTTPTEPISEWGRHEVHWLNVNRTDGPGWRQKFEGRDAAIVLGIDVDVHSDLNWQRNWPRPLGICQWALASAPSHPVMLEAVRRVVRNTAYVSAMHEYEEQKKQLEDVEKSFRAAKAKLEEEGRTALQIDRPLVQHDSPHEETFDHLSVINWTGPGVFTDAVMAYLLARYRVSWKDLRGITRPTRIGEVLILPITAFSPGGHKDFGAGRVGNPQNALVHGFKGSWKKEGW</sequence>
<accession>J5QXM8</accession>
<dbReference type="GO" id="GO:0006487">
    <property type="term" value="P:protein N-linked glycosylation"/>
    <property type="evidence" value="ECO:0007669"/>
    <property type="project" value="TreeGrafter"/>
</dbReference>
<dbReference type="HOGENOM" id="CLU_022381_4_0_1"/>
<dbReference type="Pfam" id="PF04488">
    <property type="entry name" value="Gly_transf_sug"/>
    <property type="match status" value="1"/>
</dbReference>
<dbReference type="RefSeq" id="XP_014179815.1">
    <property type="nucleotide sequence ID" value="XM_014324340.1"/>
</dbReference>
<evidence type="ECO:0000256" key="3">
    <source>
        <dbReference type="SAM" id="Phobius"/>
    </source>
</evidence>
<dbReference type="GO" id="GO:0000136">
    <property type="term" value="C:mannan polymerase complex"/>
    <property type="evidence" value="ECO:0007669"/>
    <property type="project" value="TreeGrafter"/>
</dbReference>
<evidence type="ECO:0000256" key="1">
    <source>
        <dbReference type="ARBA" id="ARBA00009003"/>
    </source>
</evidence>
<proteinExistence type="inferred from homology"/>
<dbReference type="PANTHER" id="PTHR31834">
    <property type="entry name" value="INITIATION-SPECIFIC ALPHA-1,6-MANNOSYLTRANSFERASE"/>
    <property type="match status" value="1"/>
</dbReference>
<dbReference type="InterPro" id="IPR029044">
    <property type="entry name" value="Nucleotide-diphossugar_trans"/>
</dbReference>
<evidence type="ECO:0000313" key="4">
    <source>
        <dbReference type="EMBL" id="EJT49638.1"/>
    </source>
</evidence>
<dbReference type="KEGG" id="tasa:A1Q1_01267"/>
<feature type="coiled-coil region" evidence="2">
    <location>
        <begin position="340"/>
        <end position="377"/>
    </location>
</feature>
<dbReference type="InterPro" id="IPR039367">
    <property type="entry name" value="Och1-like"/>
</dbReference>
<keyword evidence="3" id="KW-1133">Transmembrane helix</keyword>
<feature type="transmembrane region" description="Helical" evidence="3">
    <location>
        <begin position="27"/>
        <end position="46"/>
    </location>
</feature>
<dbReference type="GeneID" id="25984781"/>
<protein>
    <submittedName>
        <fullName evidence="4">Alpha-1,6-mannosyltransferase</fullName>
    </submittedName>
</protein>
<gene>
    <name evidence="4" type="ORF">A1Q1_01267</name>
</gene>
<evidence type="ECO:0000256" key="2">
    <source>
        <dbReference type="SAM" id="Coils"/>
    </source>
</evidence>
<dbReference type="GO" id="GO:0000009">
    <property type="term" value="F:alpha-1,6-mannosyltransferase activity"/>
    <property type="evidence" value="ECO:0007669"/>
    <property type="project" value="InterPro"/>
</dbReference>
<reference evidence="4 5" key="1">
    <citation type="journal article" date="2012" name="Eukaryot. Cell">
        <title>Draft genome sequence of CBS 2479, the standard type strain of Trichosporon asahii.</title>
        <authorList>
            <person name="Yang R.Y."/>
            <person name="Li H.T."/>
            <person name="Zhu H."/>
            <person name="Zhou G.P."/>
            <person name="Wang M."/>
            <person name="Wang L."/>
        </authorList>
    </citation>
    <scope>NUCLEOTIDE SEQUENCE [LARGE SCALE GENOMIC DNA]</scope>
    <source>
        <strain evidence="5">ATCC 90039 / CBS 2479 / JCM 2466 / KCTC 7840 / NCYC 2677 / UAMH 7654</strain>
    </source>
</reference>
<dbReference type="InterPro" id="IPR007577">
    <property type="entry name" value="GlycoTrfase_DXD_sugar-bd_CS"/>
</dbReference>
<dbReference type="VEuPathDB" id="FungiDB:A1Q1_01267"/>
<keyword evidence="3" id="KW-0812">Transmembrane</keyword>
<dbReference type="Gene3D" id="3.90.550.20">
    <property type="match status" value="1"/>
</dbReference>
<dbReference type="PANTHER" id="PTHR31834:SF1">
    <property type="entry name" value="INITIATION-SPECIFIC ALPHA-1,6-MANNOSYLTRANSFERASE"/>
    <property type="match status" value="1"/>
</dbReference>